<gene>
    <name evidence="3" type="ORF">GIY11_02065</name>
</gene>
<dbReference type="Gene3D" id="1.10.10.10">
    <property type="entry name" value="Winged helix-like DNA-binding domain superfamily/Winged helix DNA-binding domain"/>
    <property type="match status" value="1"/>
</dbReference>
<accession>A0A844BIL1</accession>
<dbReference type="SUPFAM" id="SSF48295">
    <property type="entry name" value="TrpR-like"/>
    <property type="match status" value="1"/>
</dbReference>
<evidence type="ECO:0000259" key="1">
    <source>
        <dbReference type="Pfam" id="PF13518"/>
    </source>
</evidence>
<dbReference type="InterPro" id="IPR036388">
    <property type="entry name" value="WH-like_DNA-bd_sf"/>
</dbReference>
<dbReference type="Pfam" id="PF22483">
    <property type="entry name" value="Mu-transpos_C_2"/>
    <property type="match status" value="1"/>
</dbReference>
<feature type="domain" description="Transposase for insertion sequence element IS21-like C-terminal" evidence="2">
    <location>
        <begin position="231"/>
        <end position="293"/>
    </location>
</feature>
<dbReference type="AlphaFoldDB" id="A0A844BIL1"/>
<dbReference type="InterPro" id="IPR054353">
    <property type="entry name" value="IstA-like_C"/>
</dbReference>
<evidence type="ECO:0000313" key="4">
    <source>
        <dbReference type="Proteomes" id="UP000469870"/>
    </source>
</evidence>
<dbReference type="Pfam" id="PF13518">
    <property type="entry name" value="HTH_28"/>
    <property type="match status" value="1"/>
</dbReference>
<dbReference type="EMBL" id="WJQR01000002">
    <property type="protein sequence ID" value="MRI80814.1"/>
    <property type="molecule type" value="Genomic_DNA"/>
</dbReference>
<dbReference type="Proteomes" id="UP000469870">
    <property type="component" value="Unassembled WGS sequence"/>
</dbReference>
<name>A0A844BIL1_9LACT</name>
<proteinExistence type="predicted"/>
<reference evidence="3 4" key="1">
    <citation type="submission" date="2019-11" db="EMBL/GenBank/DDBJ databases">
        <title>Characterisation of Fundicoccus ignavus gen. nov. sp. nov., a novel genus of the family Aerococcaceae isolated from bulk tank milk.</title>
        <authorList>
            <person name="Siebert A."/>
            <person name="Huptas C."/>
            <person name="Wenning M."/>
            <person name="Scherer S."/>
            <person name="Doll E.V."/>
        </authorList>
    </citation>
    <scope>NUCLEOTIDE SEQUENCE [LARGE SCALE GENOMIC DNA]</scope>
    <source>
        <strain evidence="3 4">DSM 109653</strain>
    </source>
</reference>
<organism evidence="3 4">
    <name type="scientific">Fundicoccus ignavus</name>
    <dbReference type="NCBI Taxonomy" id="2664442"/>
    <lineage>
        <taxon>Bacteria</taxon>
        <taxon>Bacillati</taxon>
        <taxon>Bacillota</taxon>
        <taxon>Bacilli</taxon>
        <taxon>Lactobacillales</taxon>
        <taxon>Aerococcaceae</taxon>
        <taxon>Fundicoccus</taxon>
    </lineage>
</organism>
<dbReference type="PANTHER" id="PTHR35004">
    <property type="entry name" value="TRANSPOSASE RV3428C-RELATED"/>
    <property type="match status" value="1"/>
</dbReference>
<dbReference type="RefSeq" id="WP_153861295.1">
    <property type="nucleotide sequence ID" value="NZ_WJQR01000002.1"/>
</dbReference>
<evidence type="ECO:0000259" key="2">
    <source>
        <dbReference type="Pfam" id="PF22483"/>
    </source>
</evidence>
<feature type="domain" description="Insertion element IS150 protein InsJ-like helix-turn-helix" evidence="1">
    <location>
        <begin position="10"/>
        <end position="54"/>
    </location>
</feature>
<dbReference type="GO" id="GO:0043565">
    <property type="term" value="F:sequence-specific DNA binding"/>
    <property type="evidence" value="ECO:0007669"/>
    <property type="project" value="InterPro"/>
</dbReference>
<dbReference type="InterPro" id="IPR010921">
    <property type="entry name" value="Trp_repressor/repl_initiator"/>
</dbReference>
<comment type="caution">
    <text evidence="3">The sequence shown here is derived from an EMBL/GenBank/DDBJ whole genome shotgun (WGS) entry which is preliminary data.</text>
</comment>
<sequence>MSKKYSVDLKLKIVQEYLQGIMGARVLAKKYDVSSKSLVTKWINQYKQFGEAGLCHQTTKQHYPLNFKLDVYIFVATLTHSKLMYVEGFLVMKSSSWIRGHLNAFEYFGGITETLVPDNLKTGVIKAHYSEPVLNEAYREMADYYRAVIVPARAVKPKDKSSVEGNVGYVSRQIIADLRNHQCFQLTELNQLIWEKLERLNNEDFQAKSGSRRSVFEEEERASLIPLRYPRFKLTDWRVAKVQSNYHIQVERNYYSVPYEFVQHQVDVRLSEDLIEVYFKQMRISSHKRIHDKIGQYSTLLDHMPDQHRLYANHTPENIRSWANKVGPSTNVFVDYVLENQVEKQALRTLMSFKNLVKKHTNDLIETSCEILLSITNQPSLATFKTILKRQNEKENVSKKLDTKQEIISKNHGFTRGADYFGGKR</sequence>
<dbReference type="PANTHER" id="PTHR35004:SF8">
    <property type="entry name" value="TRANSPOSASE RV3428C-RELATED"/>
    <property type="match status" value="1"/>
</dbReference>
<dbReference type="InterPro" id="IPR055247">
    <property type="entry name" value="InsJ-like_HTH"/>
</dbReference>
<evidence type="ECO:0000313" key="3">
    <source>
        <dbReference type="EMBL" id="MRI80814.1"/>
    </source>
</evidence>
<protein>
    <submittedName>
        <fullName evidence="3">DDE-type integrase/transposase/recombinase</fullName>
    </submittedName>
</protein>